<dbReference type="Proteomes" id="UP001213623">
    <property type="component" value="Chromosome 8"/>
</dbReference>
<organism evidence="14 15">
    <name type="scientific">Malassezia nana</name>
    <dbReference type="NCBI Taxonomy" id="180528"/>
    <lineage>
        <taxon>Eukaryota</taxon>
        <taxon>Fungi</taxon>
        <taxon>Dikarya</taxon>
        <taxon>Basidiomycota</taxon>
        <taxon>Ustilaginomycotina</taxon>
        <taxon>Malasseziomycetes</taxon>
        <taxon>Malasseziales</taxon>
        <taxon>Malasseziaceae</taxon>
        <taxon>Malassezia</taxon>
    </lineage>
</organism>
<evidence type="ECO:0000256" key="6">
    <source>
        <dbReference type="ARBA" id="ARBA00022750"/>
    </source>
</evidence>
<evidence type="ECO:0000256" key="11">
    <source>
        <dbReference type="PIRSR" id="PIRSR601461-2"/>
    </source>
</evidence>
<evidence type="ECO:0000256" key="9">
    <source>
        <dbReference type="ARBA" id="ARBA00023180"/>
    </source>
</evidence>
<evidence type="ECO:0000256" key="12">
    <source>
        <dbReference type="RuleBase" id="RU000454"/>
    </source>
</evidence>
<dbReference type="PANTHER" id="PTHR47966:SF51">
    <property type="entry name" value="BETA-SITE APP-CLEAVING ENZYME, ISOFORM A-RELATED"/>
    <property type="match status" value="1"/>
</dbReference>
<proteinExistence type="inferred from homology"/>
<evidence type="ECO:0000256" key="2">
    <source>
        <dbReference type="ARBA" id="ARBA00007447"/>
    </source>
</evidence>
<dbReference type="SUPFAM" id="SSF50630">
    <property type="entry name" value="Acid proteases"/>
    <property type="match status" value="1"/>
</dbReference>
<keyword evidence="3" id="KW-0926">Vacuole</keyword>
<dbReference type="PANTHER" id="PTHR47966">
    <property type="entry name" value="BETA-SITE APP-CLEAVING ENZYME, ISOFORM A-RELATED"/>
    <property type="match status" value="1"/>
</dbReference>
<dbReference type="Pfam" id="PF00026">
    <property type="entry name" value="Asp"/>
    <property type="match status" value="1"/>
</dbReference>
<dbReference type="CDD" id="cd05488">
    <property type="entry name" value="Proteinase_A_fungi"/>
    <property type="match status" value="1"/>
</dbReference>
<evidence type="ECO:0000313" key="15">
    <source>
        <dbReference type="Proteomes" id="UP001213623"/>
    </source>
</evidence>
<feature type="active site" evidence="10">
    <location>
        <position position="342"/>
    </location>
</feature>
<comment type="similarity">
    <text evidence="2 12">Belongs to the peptidase A1 family.</text>
</comment>
<dbReference type="PROSITE" id="PS00141">
    <property type="entry name" value="ASP_PROTEASE"/>
    <property type="match status" value="2"/>
</dbReference>
<evidence type="ECO:0000256" key="3">
    <source>
        <dbReference type="ARBA" id="ARBA00022554"/>
    </source>
</evidence>
<evidence type="ECO:0000256" key="10">
    <source>
        <dbReference type="PIRSR" id="PIRSR601461-1"/>
    </source>
</evidence>
<dbReference type="InterPro" id="IPR021109">
    <property type="entry name" value="Peptidase_aspartic_dom_sf"/>
</dbReference>
<keyword evidence="5" id="KW-0732">Signal</keyword>
<feature type="domain" description="Peptidase A1" evidence="13">
    <location>
        <begin position="142"/>
        <end position="450"/>
    </location>
</feature>
<keyword evidence="7 12" id="KW-0378">Hydrolase</keyword>
<name>A0AAF0EQM7_9BASI</name>
<dbReference type="AlphaFoldDB" id="A0AAF0EQM7"/>
<evidence type="ECO:0000256" key="8">
    <source>
        <dbReference type="ARBA" id="ARBA00023157"/>
    </source>
</evidence>
<dbReference type="InterPro" id="IPR001969">
    <property type="entry name" value="Aspartic_peptidase_AS"/>
</dbReference>
<dbReference type="FunFam" id="2.40.70.10:FF:000002">
    <property type="entry name" value="Vacuolar aspartic proteinase"/>
    <property type="match status" value="1"/>
</dbReference>
<dbReference type="EC" id="3.4.23.25" evidence="14"/>
<sequence length="455" mass="49682">MCLGIVHPALRQVGLVRLSPAFTEATPPNRDAIVLVKMQGLSAFALLLLSLAVCTNASTYRTKLSKLPHAKERTLSSVISQAQFLGFKYGASTKQRPFSLMRDAEGDLRILGGESGLNSEKWATVAQAGHPVPLTDFLNAQYFADIELGTPPQKFKVILDTGSANLWVPSETCTSIACFLHKKYDSSMSSTYKPNGSSFEIQYGSGSMEGFVSCDHLTIGDLKIQDQDFAEATSEPGLAFAFGKFDGILGLAYDTISVNKIVPPFYKMVEQGLLDQNLFAFYLGSDESDGGEATFGGVDENHFEGSIVYAPVRRKGYWEVALNKIGFGEEELELPRTGAAIDTGTSLIAMPSEISEILNKEIGAKRSFSGQYTVDCEKVPTLPTLIFYLDNKPYALEGKDYILNVQGTCISSFMGMDLPPPIGPMWIIGDVFLRKFYTVYDLDKNAVGFAKAKKL</sequence>
<dbReference type="PROSITE" id="PS51767">
    <property type="entry name" value="PEPTIDASE_A1"/>
    <property type="match status" value="1"/>
</dbReference>
<evidence type="ECO:0000313" key="14">
    <source>
        <dbReference type="EMBL" id="WFD28878.1"/>
    </source>
</evidence>
<keyword evidence="15" id="KW-1185">Reference proteome</keyword>
<evidence type="ECO:0000256" key="1">
    <source>
        <dbReference type="ARBA" id="ARBA00004116"/>
    </source>
</evidence>
<dbReference type="GO" id="GO:0004190">
    <property type="term" value="F:aspartic-type endopeptidase activity"/>
    <property type="evidence" value="ECO:0007669"/>
    <property type="project" value="UniProtKB-KW"/>
</dbReference>
<dbReference type="PRINTS" id="PR00792">
    <property type="entry name" value="PEPSIN"/>
</dbReference>
<evidence type="ECO:0000256" key="7">
    <source>
        <dbReference type="ARBA" id="ARBA00022801"/>
    </source>
</evidence>
<evidence type="ECO:0000259" key="13">
    <source>
        <dbReference type="PROSITE" id="PS51767"/>
    </source>
</evidence>
<evidence type="ECO:0000256" key="5">
    <source>
        <dbReference type="ARBA" id="ARBA00022729"/>
    </source>
</evidence>
<comment type="subcellular location">
    <subcellularLocation>
        <location evidence="1">Vacuole</location>
    </subcellularLocation>
</comment>
<reference evidence="14" key="1">
    <citation type="submission" date="2023-03" db="EMBL/GenBank/DDBJ databases">
        <title>Mating type loci evolution in Malassezia.</title>
        <authorList>
            <person name="Coelho M.A."/>
        </authorList>
    </citation>
    <scope>NUCLEOTIDE SEQUENCE</scope>
    <source>
        <strain evidence="14">CBS 9557</strain>
    </source>
</reference>
<feature type="active site" evidence="10">
    <location>
        <position position="160"/>
    </location>
</feature>
<gene>
    <name evidence="14" type="primary">APR1</name>
    <name evidence="14" type="ORF">MNAN1_003893</name>
</gene>
<dbReference type="EMBL" id="CP119899">
    <property type="protein sequence ID" value="WFD28878.1"/>
    <property type="molecule type" value="Genomic_DNA"/>
</dbReference>
<keyword evidence="4 12" id="KW-0645">Protease</keyword>
<dbReference type="InterPro" id="IPR001461">
    <property type="entry name" value="Aspartic_peptidase_A1"/>
</dbReference>
<feature type="disulfide bond" evidence="11">
    <location>
        <begin position="173"/>
        <end position="178"/>
    </location>
</feature>
<dbReference type="Gene3D" id="2.40.70.10">
    <property type="entry name" value="Acid Proteases"/>
    <property type="match status" value="2"/>
</dbReference>
<dbReference type="FunFam" id="2.40.70.10:FF:000036">
    <property type="entry name" value="Vacuolar aspartic protease"/>
    <property type="match status" value="1"/>
</dbReference>
<keyword evidence="6 12" id="KW-0064">Aspartyl protease</keyword>
<dbReference type="InterPro" id="IPR033121">
    <property type="entry name" value="PEPTIDASE_A1"/>
</dbReference>
<keyword evidence="9" id="KW-0325">Glycoprotein</keyword>
<feature type="disulfide bond" evidence="11">
    <location>
        <begin position="376"/>
        <end position="409"/>
    </location>
</feature>
<dbReference type="GO" id="GO:0006508">
    <property type="term" value="P:proteolysis"/>
    <property type="evidence" value="ECO:0007669"/>
    <property type="project" value="UniProtKB-KW"/>
</dbReference>
<keyword evidence="8 11" id="KW-1015">Disulfide bond</keyword>
<protein>
    <submittedName>
        <fullName evidence="14">Saccharopepsin</fullName>
        <ecNumber evidence="14">3.4.23.25</ecNumber>
    </submittedName>
</protein>
<accession>A0AAF0EQM7</accession>
<evidence type="ECO:0000256" key="4">
    <source>
        <dbReference type="ARBA" id="ARBA00022670"/>
    </source>
</evidence>
<dbReference type="GO" id="GO:0000324">
    <property type="term" value="C:fungal-type vacuole"/>
    <property type="evidence" value="ECO:0007669"/>
    <property type="project" value="InterPro"/>
</dbReference>
<dbReference type="InterPro" id="IPR033819">
    <property type="entry name" value="Saccharopepsin"/>
</dbReference>